<reference evidence="1 2" key="1">
    <citation type="submission" date="2014-04" db="EMBL/GenBank/DDBJ databases">
        <authorList>
            <consortium name="DOE Joint Genome Institute"/>
            <person name="Kuo A."/>
            <person name="Kohler A."/>
            <person name="Jargeat P."/>
            <person name="Nagy L.G."/>
            <person name="Floudas D."/>
            <person name="Copeland A."/>
            <person name="Barry K.W."/>
            <person name="Cichocki N."/>
            <person name="Veneault-Fourrey C."/>
            <person name="LaButti K."/>
            <person name="Lindquist E.A."/>
            <person name="Lipzen A."/>
            <person name="Lundell T."/>
            <person name="Morin E."/>
            <person name="Murat C."/>
            <person name="Sun H."/>
            <person name="Tunlid A."/>
            <person name="Henrissat B."/>
            <person name="Grigoriev I.V."/>
            <person name="Hibbett D.S."/>
            <person name="Martin F."/>
            <person name="Nordberg H.P."/>
            <person name="Cantor M.N."/>
            <person name="Hua S.X."/>
        </authorList>
    </citation>
    <scope>NUCLEOTIDE SEQUENCE [LARGE SCALE GENOMIC DNA]</scope>
    <source>
        <strain evidence="1 2">Ve08.2h10</strain>
    </source>
</reference>
<dbReference type="EMBL" id="KN826049">
    <property type="protein sequence ID" value="KIK80306.1"/>
    <property type="molecule type" value="Genomic_DNA"/>
</dbReference>
<dbReference type="HOGENOM" id="CLU_1787434_0_0_1"/>
<protein>
    <submittedName>
        <fullName evidence="1">Uncharacterized protein</fullName>
    </submittedName>
</protein>
<sequence>MHGLCVVTQGEWTVRGHSHIKGPIHNGDVLVLFRLHPQFNASPSFEGLLLKVTWPTALDTAFYGNSFVRLPISGVFIAKCAKLTRRSSSSTEFRYSVGFFHPLFLELSIKGIQTMEACSRFLMEWLYGRVLNAGNKIRTLPENLV</sequence>
<dbReference type="AlphaFoldDB" id="A0A0D0D960"/>
<evidence type="ECO:0000313" key="2">
    <source>
        <dbReference type="Proteomes" id="UP000054538"/>
    </source>
</evidence>
<name>A0A0D0D960_9AGAM</name>
<reference evidence="2" key="2">
    <citation type="submission" date="2015-01" db="EMBL/GenBank/DDBJ databases">
        <title>Evolutionary Origins and Diversification of the Mycorrhizal Mutualists.</title>
        <authorList>
            <consortium name="DOE Joint Genome Institute"/>
            <consortium name="Mycorrhizal Genomics Consortium"/>
            <person name="Kohler A."/>
            <person name="Kuo A."/>
            <person name="Nagy L.G."/>
            <person name="Floudas D."/>
            <person name="Copeland A."/>
            <person name="Barry K.W."/>
            <person name="Cichocki N."/>
            <person name="Veneault-Fourrey C."/>
            <person name="LaButti K."/>
            <person name="Lindquist E.A."/>
            <person name="Lipzen A."/>
            <person name="Lundell T."/>
            <person name="Morin E."/>
            <person name="Murat C."/>
            <person name="Riley R."/>
            <person name="Ohm R."/>
            <person name="Sun H."/>
            <person name="Tunlid A."/>
            <person name="Henrissat B."/>
            <person name="Grigoriev I.V."/>
            <person name="Hibbett D.S."/>
            <person name="Martin F."/>
        </authorList>
    </citation>
    <scope>NUCLEOTIDE SEQUENCE [LARGE SCALE GENOMIC DNA]</scope>
    <source>
        <strain evidence="2">Ve08.2h10</strain>
    </source>
</reference>
<dbReference type="InParanoid" id="A0A0D0D960"/>
<dbReference type="Proteomes" id="UP000054538">
    <property type="component" value="Unassembled WGS sequence"/>
</dbReference>
<accession>A0A0D0D960</accession>
<gene>
    <name evidence="1" type="ORF">PAXRUDRAFT_241078</name>
</gene>
<proteinExistence type="predicted"/>
<organism evidence="1 2">
    <name type="scientific">Paxillus rubicundulus Ve08.2h10</name>
    <dbReference type="NCBI Taxonomy" id="930991"/>
    <lineage>
        <taxon>Eukaryota</taxon>
        <taxon>Fungi</taxon>
        <taxon>Dikarya</taxon>
        <taxon>Basidiomycota</taxon>
        <taxon>Agaricomycotina</taxon>
        <taxon>Agaricomycetes</taxon>
        <taxon>Agaricomycetidae</taxon>
        <taxon>Boletales</taxon>
        <taxon>Paxilineae</taxon>
        <taxon>Paxillaceae</taxon>
        <taxon>Paxillus</taxon>
    </lineage>
</organism>
<keyword evidence="2" id="KW-1185">Reference proteome</keyword>
<evidence type="ECO:0000313" key="1">
    <source>
        <dbReference type="EMBL" id="KIK80306.1"/>
    </source>
</evidence>